<evidence type="ECO:0000313" key="6">
    <source>
        <dbReference type="EMBL" id="KAA2243922.1"/>
    </source>
</evidence>
<reference evidence="6 7" key="2">
    <citation type="submission" date="2019-09" db="EMBL/GenBank/DDBJ databases">
        <authorList>
            <person name="Jin C."/>
        </authorList>
    </citation>
    <scope>NUCLEOTIDE SEQUENCE [LARGE SCALE GENOMIC DNA]</scope>
    <source>
        <strain evidence="6 7">BN140002</strain>
    </source>
</reference>
<dbReference type="Pfam" id="PF04349">
    <property type="entry name" value="MdoG"/>
    <property type="match status" value="1"/>
</dbReference>
<feature type="domain" description="Glucan biosynthesis periplasmic MdoG C-terminal" evidence="5">
    <location>
        <begin position="90"/>
        <end position="558"/>
    </location>
</feature>
<evidence type="ECO:0000256" key="4">
    <source>
        <dbReference type="ARBA" id="ARBA00022764"/>
    </source>
</evidence>
<keyword evidence="4" id="KW-0574">Periplasm</keyword>
<dbReference type="OrthoDB" id="9777817at2"/>
<comment type="subcellular location">
    <subcellularLocation>
        <location evidence="1">Periplasm</location>
    </subcellularLocation>
</comment>
<keyword evidence="7" id="KW-1185">Reference proteome</keyword>
<dbReference type="Gene3D" id="2.70.98.10">
    <property type="match status" value="1"/>
</dbReference>
<dbReference type="PIRSF" id="PIRSF006281">
    <property type="entry name" value="MdoG"/>
    <property type="match status" value="1"/>
</dbReference>
<evidence type="ECO:0000256" key="2">
    <source>
        <dbReference type="ARBA" id="ARBA00005001"/>
    </source>
</evidence>
<dbReference type="PROSITE" id="PS51318">
    <property type="entry name" value="TAT"/>
    <property type="match status" value="1"/>
</dbReference>
<name>A0A5B2W014_9HYPH</name>
<dbReference type="PANTHER" id="PTHR30504">
    <property type="entry name" value="GLUCANS BIOSYNTHESIS PROTEIN"/>
    <property type="match status" value="1"/>
</dbReference>
<dbReference type="GO" id="GO:0051274">
    <property type="term" value="P:beta-glucan biosynthetic process"/>
    <property type="evidence" value="ECO:0007669"/>
    <property type="project" value="TreeGrafter"/>
</dbReference>
<comment type="caution">
    <text evidence="6">The sequence shown here is derived from an EMBL/GenBank/DDBJ whole genome shotgun (WGS) entry which is preliminary data.</text>
</comment>
<dbReference type="InterPro" id="IPR007444">
    <property type="entry name" value="Glucan_biosyn_MdoG_C"/>
</dbReference>
<evidence type="ECO:0000259" key="5">
    <source>
        <dbReference type="Pfam" id="PF04349"/>
    </source>
</evidence>
<sequence length="560" mass="61211">MAAPPPERQRLRVETSGTVLRTGSLVVTRTRFPDDRPSSPCPWLPSRRELLALAGGAGLGAALGGTPAQAQQPQGLGAVIASVLGEGQRFDHGRVVEVARVLARRPFVPPPSDLPDVLSGLTFEQYVSIRALPQAIVWGGEGRGFVAEPLHRGFVFTTPVLLFAVEDGITRRVVYDRSKYDLGRINAPANLGDIGFSGFRLHVAGPNGALNEFALVQGATFFRAMGRGQNYGVVARALTLRPAEARGEEFPAFRAFWLERPLAGVSALVVHGLIDSESVSGAVRMTFRPGDMTIVDVETTLFPRVPLEHVGMGGMGASYLHGGMRRRGGDDVRPSVHDVSGLQMLTGTGENLWRPVQNPETLQISAFLDRNPQGFGLVQRERDYAQFQDDDQRWERRSSLWIEPVGEWGQGAVQLIEIPSDSEVNDNVLAYWRPRNAMPPGAEVAVAYRQFWGWAPPVRPPVAIATNSRVGRGGGGRRRRFVVDFTGDTVMAVPLADIRTVLTAAPGTIPSSRLWLYPDRKTVRVSFELDPGPENASEIRLVLEAAGKPLTETWLYRWTP</sequence>
<evidence type="ECO:0000256" key="3">
    <source>
        <dbReference type="ARBA" id="ARBA00009284"/>
    </source>
</evidence>
<dbReference type="InterPro" id="IPR014718">
    <property type="entry name" value="GH-type_carb-bd"/>
</dbReference>
<dbReference type="InterPro" id="IPR011013">
    <property type="entry name" value="Gal_mutarotase_sf_dom"/>
</dbReference>
<dbReference type="GO" id="GO:0030288">
    <property type="term" value="C:outer membrane-bounded periplasmic space"/>
    <property type="evidence" value="ECO:0007669"/>
    <property type="project" value="TreeGrafter"/>
</dbReference>
<dbReference type="PANTHER" id="PTHR30504:SF2">
    <property type="entry name" value="GLUCANS BIOSYNTHESIS PROTEIN G"/>
    <property type="match status" value="1"/>
</dbReference>
<gene>
    <name evidence="6" type="ORF">F0L46_01335</name>
</gene>
<evidence type="ECO:0000313" key="7">
    <source>
        <dbReference type="Proteomes" id="UP000323142"/>
    </source>
</evidence>
<dbReference type="EMBL" id="VUOA01000005">
    <property type="protein sequence ID" value="KAA2243922.1"/>
    <property type="molecule type" value="Genomic_DNA"/>
</dbReference>
<dbReference type="Proteomes" id="UP000323142">
    <property type="component" value="Unassembled WGS sequence"/>
</dbReference>
<dbReference type="GO" id="GO:0003824">
    <property type="term" value="F:catalytic activity"/>
    <property type="evidence" value="ECO:0007669"/>
    <property type="project" value="InterPro"/>
</dbReference>
<dbReference type="InterPro" id="IPR014756">
    <property type="entry name" value="Ig_E-set"/>
</dbReference>
<dbReference type="AlphaFoldDB" id="A0A5B2W014"/>
<dbReference type="InterPro" id="IPR013783">
    <property type="entry name" value="Ig-like_fold"/>
</dbReference>
<dbReference type="SUPFAM" id="SSF74650">
    <property type="entry name" value="Galactose mutarotase-like"/>
    <property type="match status" value="1"/>
</dbReference>
<accession>A0A5B2W014</accession>
<dbReference type="GO" id="GO:0030246">
    <property type="term" value="F:carbohydrate binding"/>
    <property type="evidence" value="ECO:0007669"/>
    <property type="project" value="InterPro"/>
</dbReference>
<comment type="pathway">
    <text evidence="2">Glycan metabolism; osmoregulated periplasmic glucan (OPG) biosynthesis.</text>
</comment>
<organism evidence="6 7">
    <name type="scientific">Salinarimonas soli</name>
    <dbReference type="NCBI Taxonomy" id="1638099"/>
    <lineage>
        <taxon>Bacteria</taxon>
        <taxon>Pseudomonadati</taxon>
        <taxon>Pseudomonadota</taxon>
        <taxon>Alphaproteobacteria</taxon>
        <taxon>Hyphomicrobiales</taxon>
        <taxon>Salinarimonadaceae</taxon>
        <taxon>Salinarimonas</taxon>
    </lineage>
</organism>
<proteinExistence type="inferred from homology"/>
<protein>
    <submittedName>
        <fullName evidence="6">Glucan biosynthesis protein</fullName>
    </submittedName>
</protein>
<dbReference type="InterPro" id="IPR014438">
    <property type="entry name" value="Glucan_biosyn_MdoG/MdoD"/>
</dbReference>
<dbReference type="SUPFAM" id="SSF81296">
    <property type="entry name" value="E set domains"/>
    <property type="match status" value="1"/>
</dbReference>
<dbReference type="Gene3D" id="2.60.40.10">
    <property type="entry name" value="Immunoglobulins"/>
    <property type="match status" value="1"/>
</dbReference>
<dbReference type="InterPro" id="IPR006311">
    <property type="entry name" value="TAT_signal"/>
</dbReference>
<evidence type="ECO:0000256" key="1">
    <source>
        <dbReference type="ARBA" id="ARBA00004418"/>
    </source>
</evidence>
<comment type="similarity">
    <text evidence="3">Belongs to the OpgD/OpgG family.</text>
</comment>
<dbReference type="UniPathway" id="UPA00637"/>
<reference evidence="6 7" key="1">
    <citation type="submission" date="2019-09" db="EMBL/GenBank/DDBJ databases">
        <title>Salinarimonas rosea gen. nov., sp. nov., a new member of the a-2 subgroup of the Proteobacteria.</title>
        <authorList>
            <person name="Liu J."/>
        </authorList>
    </citation>
    <scope>NUCLEOTIDE SEQUENCE [LARGE SCALE GENOMIC DNA]</scope>
    <source>
        <strain evidence="6 7">BN140002</strain>
    </source>
</reference>